<dbReference type="Proteomes" id="UP000183376">
    <property type="component" value="Chromosome I"/>
</dbReference>
<organism evidence="1 2">
    <name type="scientific">Allokutzneria albata</name>
    <name type="common">Kibdelosporangium albatum</name>
    <dbReference type="NCBI Taxonomy" id="211114"/>
    <lineage>
        <taxon>Bacteria</taxon>
        <taxon>Bacillati</taxon>
        <taxon>Actinomycetota</taxon>
        <taxon>Actinomycetes</taxon>
        <taxon>Pseudonocardiales</taxon>
        <taxon>Pseudonocardiaceae</taxon>
        <taxon>Allokutzneria</taxon>
    </lineage>
</organism>
<dbReference type="AlphaFoldDB" id="A0A1G9Y712"/>
<reference evidence="1 2" key="1">
    <citation type="submission" date="2016-10" db="EMBL/GenBank/DDBJ databases">
        <authorList>
            <person name="de Groot N.N."/>
        </authorList>
    </citation>
    <scope>NUCLEOTIDE SEQUENCE [LARGE SCALE GENOMIC DNA]</scope>
    <source>
        <strain evidence="1 2">DSM 44149</strain>
    </source>
</reference>
<evidence type="ECO:0000313" key="2">
    <source>
        <dbReference type="Proteomes" id="UP000183376"/>
    </source>
</evidence>
<protein>
    <submittedName>
        <fullName evidence="1">Uncharacterized protein</fullName>
    </submittedName>
</protein>
<dbReference type="EMBL" id="LT629701">
    <property type="protein sequence ID" value="SDN04848.1"/>
    <property type="molecule type" value="Genomic_DNA"/>
</dbReference>
<name>A0A1G9Y712_ALLAB</name>
<keyword evidence="2" id="KW-1185">Reference proteome</keyword>
<gene>
    <name evidence="1" type="ORF">SAMN04489726_4639</name>
</gene>
<accession>A0A1G9Y712</accession>
<sequence length="40" mass="4646">MGLWNSRETLTLAMLYWSIKMPTVLIKAWEGQYCNSDHSA</sequence>
<evidence type="ECO:0000313" key="1">
    <source>
        <dbReference type="EMBL" id="SDN04848.1"/>
    </source>
</evidence>
<proteinExistence type="predicted"/>